<protein>
    <submittedName>
        <fullName evidence="3">Citrate synthase-like protein</fullName>
    </submittedName>
</protein>
<evidence type="ECO:0000313" key="3">
    <source>
        <dbReference type="EMBL" id="OQD58445.1"/>
    </source>
</evidence>
<dbReference type="NCBIfam" id="NF004866">
    <property type="entry name" value="PRK06224.1-3"/>
    <property type="match status" value="1"/>
</dbReference>
<dbReference type="InterPro" id="IPR002020">
    <property type="entry name" value="Citrate_synthase"/>
</dbReference>
<dbReference type="Pfam" id="PF00285">
    <property type="entry name" value="Citrate_synt"/>
    <property type="match status" value="1"/>
</dbReference>
<dbReference type="InterPro" id="IPR016142">
    <property type="entry name" value="Citrate_synth-like_lrg_a-sub"/>
</dbReference>
<dbReference type="InterPro" id="IPR016143">
    <property type="entry name" value="Citrate_synth-like_sm_a-sub"/>
</dbReference>
<dbReference type="OrthoDB" id="21302at2157"/>
<dbReference type="InterPro" id="IPR036969">
    <property type="entry name" value="Citrate_synthase_sf"/>
</dbReference>
<evidence type="ECO:0000313" key="4">
    <source>
        <dbReference type="Proteomes" id="UP000191661"/>
    </source>
</evidence>
<comment type="similarity">
    <text evidence="1">Belongs to the citrate synthase family.</text>
</comment>
<name>A0A1V6N1B4_METAZ</name>
<dbReference type="Gene3D" id="1.10.230.10">
    <property type="entry name" value="Cytochrome P450-Terp, domain 2"/>
    <property type="match status" value="1"/>
</dbReference>
<dbReference type="Gene3D" id="1.10.580.10">
    <property type="entry name" value="Citrate Synthase, domain 1"/>
    <property type="match status" value="3"/>
</dbReference>
<keyword evidence="2" id="KW-0808">Transferase</keyword>
<sequence>MKIEEKLSKINNKNNVKTNTKTNTKINTQINTKTKTKTNNGTDNHRIRTSITNIQPNKIITRGYPQEELINNISFSEMVYLLLKGELPSLKEAKMLNHILISFCDHGVTPPSTQTSRLIASSGSPLNVSLAGGLLSFGKNHAGAIEDSMELFQELIKSDFYIHNNLNNNNKHNNNHNNNHNRNHNHNNYSKCNKNMDIIANDIINEYKLKNKKIPGFGHRYHNKDPRGAKLMELAKKENFIGPHSELALAIEEVLFKEKGININVDGASGALLSDMGFSSNEGFGIFMIGRIPGIIAHVTEEVNDEEEFRKFCDISDISYCGDLNKSIDD</sequence>
<dbReference type="GO" id="GO:0006099">
    <property type="term" value="P:tricarboxylic acid cycle"/>
    <property type="evidence" value="ECO:0007669"/>
    <property type="project" value="TreeGrafter"/>
</dbReference>
<dbReference type="GO" id="GO:0046912">
    <property type="term" value="F:acyltransferase activity, acyl groups converted into alkyl on transfer"/>
    <property type="evidence" value="ECO:0007669"/>
    <property type="project" value="InterPro"/>
</dbReference>
<organism evidence="3 4">
    <name type="scientific">Methanobrevibacter arboriphilus JCM 13429 = DSM 1125</name>
    <dbReference type="NCBI Taxonomy" id="1300164"/>
    <lineage>
        <taxon>Archaea</taxon>
        <taxon>Methanobacteriati</taxon>
        <taxon>Methanobacteriota</taxon>
        <taxon>Methanomada group</taxon>
        <taxon>Methanobacteria</taxon>
        <taxon>Methanobacteriales</taxon>
        <taxon>Methanobacteriaceae</taxon>
        <taxon>Methanobrevibacter</taxon>
    </lineage>
</organism>
<keyword evidence="4" id="KW-1185">Reference proteome</keyword>
<dbReference type="EMBL" id="JXMW01000015">
    <property type="protein sequence ID" value="OQD58445.1"/>
    <property type="molecule type" value="Genomic_DNA"/>
</dbReference>
<proteinExistence type="inferred from homology"/>
<evidence type="ECO:0000256" key="1">
    <source>
        <dbReference type="ARBA" id="ARBA00010566"/>
    </source>
</evidence>
<dbReference type="Proteomes" id="UP000191661">
    <property type="component" value="Unassembled WGS sequence"/>
</dbReference>
<accession>A0A1V6N1B4</accession>
<dbReference type="PANTHER" id="PTHR11739:SF4">
    <property type="entry name" value="CITRATE SYNTHASE, PEROXISOMAL"/>
    <property type="match status" value="1"/>
</dbReference>
<dbReference type="PANTHER" id="PTHR11739">
    <property type="entry name" value="CITRATE SYNTHASE"/>
    <property type="match status" value="1"/>
</dbReference>
<dbReference type="NCBIfam" id="NF004869">
    <property type="entry name" value="PRK06224.1-6"/>
    <property type="match status" value="1"/>
</dbReference>
<dbReference type="GO" id="GO:0005975">
    <property type="term" value="P:carbohydrate metabolic process"/>
    <property type="evidence" value="ECO:0007669"/>
    <property type="project" value="TreeGrafter"/>
</dbReference>
<evidence type="ECO:0000256" key="2">
    <source>
        <dbReference type="ARBA" id="ARBA00022679"/>
    </source>
</evidence>
<dbReference type="RefSeq" id="WP_080460661.1">
    <property type="nucleotide sequence ID" value="NZ_JXMW01000015.1"/>
</dbReference>
<reference evidence="3 4" key="1">
    <citation type="submission" date="2014-12" db="EMBL/GenBank/DDBJ databases">
        <title>Genome sequence of Methanobrevibacter arboriphilicus DH1, DSM1125.</title>
        <authorList>
            <person name="Poehlein A."/>
            <person name="Thauer R.K."/>
            <person name="Seedorf H."/>
            <person name="Daniel R."/>
        </authorList>
    </citation>
    <scope>NUCLEOTIDE SEQUENCE [LARGE SCALE GENOMIC DNA]</scope>
    <source>
        <strain evidence="3 4">DH1</strain>
    </source>
</reference>
<gene>
    <name evidence="3" type="ORF">MBBAR_15c00210</name>
</gene>
<dbReference type="AlphaFoldDB" id="A0A1V6N1B4"/>
<dbReference type="CDD" id="cd06100">
    <property type="entry name" value="CCL_ACL-C"/>
    <property type="match status" value="1"/>
</dbReference>
<comment type="caution">
    <text evidence="3">The sequence shown here is derived from an EMBL/GenBank/DDBJ whole genome shotgun (WGS) entry which is preliminary data.</text>
</comment>
<dbReference type="GO" id="GO:0005829">
    <property type="term" value="C:cytosol"/>
    <property type="evidence" value="ECO:0007669"/>
    <property type="project" value="TreeGrafter"/>
</dbReference>
<dbReference type="SUPFAM" id="SSF48256">
    <property type="entry name" value="Citrate synthase"/>
    <property type="match status" value="1"/>
</dbReference>